<keyword evidence="3" id="KW-0747">Spliceosome</keyword>
<evidence type="ECO:0000313" key="15">
    <source>
        <dbReference type="EMBL" id="CAK0781831.1"/>
    </source>
</evidence>
<feature type="compositionally biased region" description="Acidic residues" evidence="12">
    <location>
        <begin position="156"/>
        <end position="166"/>
    </location>
</feature>
<evidence type="ECO:0000256" key="4">
    <source>
        <dbReference type="ARBA" id="ARBA00022741"/>
    </source>
</evidence>
<evidence type="ECO:0000256" key="12">
    <source>
        <dbReference type="SAM" id="MobiDB-lite"/>
    </source>
</evidence>
<evidence type="ECO:0000256" key="1">
    <source>
        <dbReference type="ARBA" id="ARBA00012552"/>
    </source>
</evidence>
<feature type="compositionally biased region" description="Low complexity" evidence="12">
    <location>
        <begin position="108"/>
        <end position="118"/>
    </location>
</feature>
<dbReference type="InterPro" id="IPR027417">
    <property type="entry name" value="P-loop_NTPase"/>
</dbReference>
<gene>
    <name evidence="15" type="ORF">CVIRNUC_005482</name>
</gene>
<name>A0AAV1I5D9_9CHLO</name>
<dbReference type="InterPro" id="IPR011709">
    <property type="entry name" value="DEAD-box_helicase_OB_fold"/>
</dbReference>
<keyword evidence="16" id="KW-1185">Reference proteome</keyword>
<dbReference type="InterPro" id="IPR014001">
    <property type="entry name" value="Helicase_ATP-bd"/>
</dbReference>
<protein>
    <recommendedName>
        <fullName evidence="1">RNA helicase</fullName>
        <ecNumber evidence="1">3.6.4.13</ecNumber>
    </recommendedName>
    <alternativeName>
        <fullName evidence="11">DEAH RNA helicase homolog PRP2</fullName>
    </alternativeName>
</protein>
<dbReference type="InterPro" id="IPR048333">
    <property type="entry name" value="HA2_WH"/>
</dbReference>
<feature type="compositionally biased region" description="Basic and acidic residues" evidence="12">
    <location>
        <begin position="167"/>
        <end position="197"/>
    </location>
</feature>
<comment type="catalytic activity">
    <reaction evidence="9">
        <text>ATP + H2O = ADP + phosphate + H(+)</text>
        <dbReference type="Rhea" id="RHEA:13065"/>
        <dbReference type="ChEBI" id="CHEBI:15377"/>
        <dbReference type="ChEBI" id="CHEBI:15378"/>
        <dbReference type="ChEBI" id="CHEBI:30616"/>
        <dbReference type="ChEBI" id="CHEBI:43474"/>
        <dbReference type="ChEBI" id="CHEBI:456216"/>
        <dbReference type="EC" id="3.6.4.13"/>
    </reaction>
</comment>
<evidence type="ECO:0000256" key="5">
    <source>
        <dbReference type="ARBA" id="ARBA00022801"/>
    </source>
</evidence>
<keyword evidence="5" id="KW-0378">Hydrolase</keyword>
<dbReference type="SMART" id="SM00847">
    <property type="entry name" value="HA2"/>
    <property type="match status" value="1"/>
</dbReference>
<keyword evidence="7" id="KW-0067">ATP-binding</keyword>
<dbReference type="Pfam" id="PF04408">
    <property type="entry name" value="WHD_HA2"/>
    <property type="match status" value="1"/>
</dbReference>
<dbReference type="GO" id="GO:0008380">
    <property type="term" value="P:RNA splicing"/>
    <property type="evidence" value="ECO:0007669"/>
    <property type="project" value="UniProtKB-KW"/>
</dbReference>
<dbReference type="GO" id="GO:0006397">
    <property type="term" value="P:mRNA processing"/>
    <property type="evidence" value="ECO:0007669"/>
    <property type="project" value="UniProtKB-KW"/>
</dbReference>
<evidence type="ECO:0000313" key="16">
    <source>
        <dbReference type="Proteomes" id="UP001314263"/>
    </source>
</evidence>
<evidence type="ECO:0000256" key="8">
    <source>
        <dbReference type="ARBA" id="ARBA00023187"/>
    </source>
</evidence>
<evidence type="ECO:0000256" key="6">
    <source>
        <dbReference type="ARBA" id="ARBA00022806"/>
    </source>
</evidence>
<evidence type="ECO:0000256" key="2">
    <source>
        <dbReference type="ARBA" id="ARBA00022664"/>
    </source>
</evidence>
<dbReference type="Gene3D" id="1.20.120.1080">
    <property type="match status" value="1"/>
</dbReference>
<dbReference type="EC" id="3.6.4.13" evidence="1"/>
<dbReference type="Pfam" id="PF21010">
    <property type="entry name" value="HA2_C"/>
    <property type="match status" value="1"/>
</dbReference>
<accession>A0AAV1I5D9</accession>
<dbReference type="AlphaFoldDB" id="A0AAV1I5D9"/>
<dbReference type="PANTHER" id="PTHR18934:SF83">
    <property type="entry name" value="PRE-MRNA-SPLICING FACTOR ATP-DEPENDENT RNA HELICASE DHX16"/>
    <property type="match status" value="1"/>
</dbReference>
<dbReference type="Proteomes" id="UP001314263">
    <property type="component" value="Unassembled WGS sequence"/>
</dbReference>
<dbReference type="SMART" id="SM00487">
    <property type="entry name" value="DEXDc"/>
    <property type="match status" value="1"/>
</dbReference>
<dbReference type="PANTHER" id="PTHR18934">
    <property type="entry name" value="ATP-DEPENDENT RNA HELICASE"/>
    <property type="match status" value="1"/>
</dbReference>
<dbReference type="SUPFAM" id="SSF52540">
    <property type="entry name" value="P-loop containing nucleoside triphosphate hydrolases"/>
    <property type="match status" value="1"/>
</dbReference>
<organism evidence="15 16">
    <name type="scientific">Coccomyxa viridis</name>
    <dbReference type="NCBI Taxonomy" id="1274662"/>
    <lineage>
        <taxon>Eukaryota</taxon>
        <taxon>Viridiplantae</taxon>
        <taxon>Chlorophyta</taxon>
        <taxon>core chlorophytes</taxon>
        <taxon>Trebouxiophyceae</taxon>
        <taxon>Trebouxiophyceae incertae sedis</taxon>
        <taxon>Coccomyxaceae</taxon>
        <taxon>Coccomyxa</taxon>
    </lineage>
</organism>
<dbReference type="GO" id="GO:0003723">
    <property type="term" value="F:RNA binding"/>
    <property type="evidence" value="ECO:0007669"/>
    <property type="project" value="TreeGrafter"/>
</dbReference>
<evidence type="ECO:0000256" key="9">
    <source>
        <dbReference type="ARBA" id="ARBA00047984"/>
    </source>
</evidence>
<feature type="compositionally biased region" description="Basic residues" evidence="12">
    <location>
        <begin position="122"/>
        <end position="131"/>
    </location>
</feature>
<keyword evidence="4" id="KW-0547">Nucleotide-binding</keyword>
<dbReference type="FunFam" id="3.40.50.300:FF:000007">
    <property type="entry name" value="Pre-mRNA-splicing factor ATP-dependent RNA helicase"/>
    <property type="match status" value="1"/>
</dbReference>
<dbReference type="SMART" id="SM00490">
    <property type="entry name" value="HELICc"/>
    <property type="match status" value="1"/>
</dbReference>
<comment type="caution">
    <text evidence="15">The sequence shown here is derived from an EMBL/GenBank/DDBJ whole genome shotgun (WGS) entry which is preliminary data.</text>
</comment>
<dbReference type="InterPro" id="IPR002464">
    <property type="entry name" value="DNA/RNA_helicase_DEAH_CS"/>
</dbReference>
<keyword evidence="6" id="KW-0347">Helicase</keyword>
<evidence type="ECO:0000256" key="10">
    <source>
        <dbReference type="ARBA" id="ARBA00061257"/>
    </source>
</evidence>
<dbReference type="GO" id="GO:0071013">
    <property type="term" value="C:catalytic step 2 spliceosome"/>
    <property type="evidence" value="ECO:0007669"/>
    <property type="project" value="TreeGrafter"/>
</dbReference>
<comment type="similarity">
    <text evidence="10">Belongs to the DEAD box helicase family. DEAH subfamily. PRP2 sub-subfamily.</text>
</comment>
<evidence type="ECO:0000256" key="3">
    <source>
        <dbReference type="ARBA" id="ARBA00022728"/>
    </source>
</evidence>
<sequence>MTDRNLENWVTDQLYALAGYAESAIVSYIIARARGVSSATALARQLQEQGLPKGRETERFAQDLIDRMPSSNGAASLSQNQVRERQAAALAQRNTKYAMLSDDEDDFAPAMPAPTTAPLQKASKKSLRKAKAATENGQDETHVAVGPKRKKRAWEEDSDEGPDSEDEREKQRQEDQREKEEFEQRLRDRDEAKTRKLMEAKLSAEEIEDMERRKAHDAKELRDLSRQMYLTKREQQKLDELRDKIEDEERLFAGQKMSKVEQERLEADKIKYALVSQRKAVEDELNKRDEYHMPDQEVGQTMSKKYELLTARYREVEDDEEATPWKEQENWEADQIKKASMAVGTQNRKKGQKQYDLVLPDQIDFITDMVMAGDVDLDAEAEKERERQARVAAAESEFEKIQVARKDLPMFKYREQLLQAIEEHQILIIVGETGSGKTTQIPQYLHESGYSKAGKIGCTQPRRVAAMSVAARVAQEVGCKVGHEVGYSIRFEDCSSDKTVIKYMTDGMLLRELLGEPDLASYSVMMVDEAHERTLHTDVLFGLVKDIARFRPDIKLLISSATLDAEKFSDYFDNAPIFNIPGRRYPVEIMYSKAPEANYLEAAVVTTLMIHTREPPGDVLIFLTGQEEIEAAEELLKQRTRGMGSKIGELIIAPIYANLPSDLQARIFETTPVGARKVVLATNIAETSLTIDGIKYVIDPGFCKQNSYSPKTGMESLIVTPVSKASAMQRAGRAGRTQAGKCYRLYTLHSYQTELEDNTIPEIQRTNLGNVVLMLKSLGISDLMNFDFMDPPPTETLFRALEQLYALGALNDRGELTKLGRRMAEFPLDPMLAKMVIVSGDMECSEEIATVCAMLGVGNAIFYTPKDKKVHAENAHKAFHRGNVGDHIALLSVYNGYKENGSSSSWCYENFVQQRSMKRADDIRDQIVGLMDRTEVPIVSNLGDHERIKKAIAAGFFYNTANLQKNGGYRTVKNPQTVHIHPSSGMAEVMPRWVMYFELVLTTKEFMRTVSELNPKWLIEIAPHYYSAKEVEDLASRKMPKNMGKAGNA</sequence>
<dbReference type="InterPro" id="IPR001650">
    <property type="entry name" value="Helicase_C-like"/>
</dbReference>
<feature type="region of interest" description="Disordered" evidence="12">
    <location>
        <begin position="104"/>
        <end position="197"/>
    </location>
</feature>
<keyword evidence="2" id="KW-0507">mRNA processing</keyword>
<dbReference type="InterPro" id="IPR011545">
    <property type="entry name" value="DEAD/DEAH_box_helicase_dom"/>
</dbReference>
<evidence type="ECO:0000259" key="14">
    <source>
        <dbReference type="PROSITE" id="PS51194"/>
    </source>
</evidence>
<keyword evidence="8" id="KW-0508">mRNA splicing</keyword>
<evidence type="ECO:0000256" key="7">
    <source>
        <dbReference type="ARBA" id="ARBA00022840"/>
    </source>
</evidence>
<proteinExistence type="inferred from homology"/>
<dbReference type="InterPro" id="IPR007502">
    <property type="entry name" value="Helicase-assoc_dom"/>
</dbReference>
<dbReference type="Pfam" id="PF07717">
    <property type="entry name" value="OB_NTP_bind"/>
    <property type="match status" value="1"/>
</dbReference>
<evidence type="ECO:0000256" key="11">
    <source>
        <dbReference type="ARBA" id="ARBA00077342"/>
    </source>
</evidence>
<dbReference type="GO" id="GO:0005524">
    <property type="term" value="F:ATP binding"/>
    <property type="evidence" value="ECO:0007669"/>
    <property type="project" value="UniProtKB-KW"/>
</dbReference>
<dbReference type="FunFam" id="3.40.50.300:FF:000594">
    <property type="entry name" value="Pre-mRNA-splicing factor ATP-dependent RNA helicase"/>
    <property type="match status" value="1"/>
</dbReference>
<dbReference type="Pfam" id="PF00271">
    <property type="entry name" value="Helicase_C"/>
    <property type="match status" value="1"/>
</dbReference>
<dbReference type="GO" id="GO:0003724">
    <property type="term" value="F:RNA helicase activity"/>
    <property type="evidence" value="ECO:0007669"/>
    <property type="project" value="UniProtKB-EC"/>
</dbReference>
<dbReference type="FunFam" id="1.20.120.1080:FF:000001">
    <property type="entry name" value="Pre-mRNA-splicing factor ATP-dependent RNA helicase"/>
    <property type="match status" value="1"/>
</dbReference>
<dbReference type="EMBL" id="CAUYUE010000006">
    <property type="protein sequence ID" value="CAK0781831.1"/>
    <property type="molecule type" value="Genomic_DNA"/>
</dbReference>
<dbReference type="Pfam" id="PF00270">
    <property type="entry name" value="DEAD"/>
    <property type="match status" value="1"/>
</dbReference>
<feature type="domain" description="Helicase C-terminal" evidence="14">
    <location>
        <begin position="604"/>
        <end position="779"/>
    </location>
</feature>
<dbReference type="PROSITE" id="PS51194">
    <property type="entry name" value="HELICASE_CTER"/>
    <property type="match status" value="1"/>
</dbReference>
<dbReference type="PROSITE" id="PS51192">
    <property type="entry name" value="HELICASE_ATP_BIND_1"/>
    <property type="match status" value="1"/>
</dbReference>
<feature type="domain" description="Helicase ATP-binding" evidence="13">
    <location>
        <begin position="418"/>
        <end position="581"/>
    </location>
</feature>
<dbReference type="PROSITE" id="PS00690">
    <property type="entry name" value="DEAH_ATP_HELICASE"/>
    <property type="match status" value="1"/>
</dbReference>
<dbReference type="CDD" id="cd18791">
    <property type="entry name" value="SF2_C_RHA"/>
    <property type="match status" value="1"/>
</dbReference>
<reference evidence="15 16" key="1">
    <citation type="submission" date="2023-10" db="EMBL/GenBank/DDBJ databases">
        <authorList>
            <person name="Maclean D."/>
            <person name="Macfadyen A."/>
        </authorList>
    </citation>
    <scope>NUCLEOTIDE SEQUENCE [LARGE SCALE GENOMIC DNA]</scope>
</reference>
<evidence type="ECO:0000259" key="13">
    <source>
        <dbReference type="PROSITE" id="PS51192"/>
    </source>
</evidence>
<dbReference type="GO" id="GO:0016787">
    <property type="term" value="F:hydrolase activity"/>
    <property type="evidence" value="ECO:0007669"/>
    <property type="project" value="UniProtKB-KW"/>
</dbReference>
<dbReference type="Gene3D" id="3.40.50.300">
    <property type="entry name" value="P-loop containing nucleotide triphosphate hydrolases"/>
    <property type="match status" value="2"/>
</dbReference>